<feature type="region of interest" description="Disordered" evidence="1">
    <location>
        <begin position="186"/>
        <end position="220"/>
    </location>
</feature>
<dbReference type="Proteomes" id="UP001143981">
    <property type="component" value="Unassembled WGS sequence"/>
</dbReference>
<evidence type="ECO:0000313" key="2">
    <source>
        <dbReference type="EMBL" id="KAJ1727673.1"/>
    </source>
</evidence>
<evidence type="ECO:0000256" key="1">
    <source>
        <dbReference type="SAM" id="MobiDB-lite"/>
    </source>
</evidence>
<reference evidence="2" key="1">
    <citation type="submission" date="2022-07" db="EMBL/GenBank/DDBJ databases">
        <title>Phylogenomic reconstructions and comparative analyses of Kickxellomycotina fungi.</title>
        <authorList>
            <person name="Reynolds N.K."/>
            <person name="Stajich J.E."/>
            <person name="Barry K."/>
            <person name="Grigoriev I.V."/>
            <person name="Crous P."/>
            <person name="Smith M.E."/>
        </authorList>
    </citation>
    <scope>NUCLEOTIDE SEQUENCE</scope>
    <source>
        <strain evidence="2">BCRC 34381</strain>
    </source>
</reference>
<organism evidence="2 3">
    <name type="scientific">Coemansia biformis</name>
    <dbReference type="NCBI Taxonomy" id="1286918"/>
    <lineage>
        <taxon>Eukaryota</taxon>
        <taxon>Fungi</taxon>
        <taxon>Fungi incertae sedis</taxon>
        <taxon>Zoopagomycota</taxon>
        <taxon>Kickxellomycotina</taxon>
        <taxon>Kickxellomycetes</taxon>
        <taxon>Kickxellales</taxon>
        <taxon>Kickxellaceae</taxon>
        <taxon>Coemansia</taxon>
    </lineage>
</organism>
<sequence>MAKPVARVPGATNTRDARTRSFNIKLMLRTLPVANRQWAWYPTAYPELAMRQCPVPGCDAIESQGHMFMCPAHSWKTHESSDFDPGLGSRIAAIATAVSNACSAYLLLTDVILGRMMQAADDELTRTRLGMLVNELQECHARTPTLFVREIAAKKYDWNKYRCALQVDKEEQGSIHPEQRRKLMKQQWARRGPNPRVNEDDRLPHWPRTTKNRRDDISKSYHATINNPLLGAAARAL</sequence>
<dbReference type="EMBL" id="JANBOI010001020">
    <property type="protein sequence ID" value="KAJ1727673.1"/>
    <property type="molecule type" value="Genomic_DNA"/>
</dbReference>
<gene>
    <name evidence="2" type="ORF">LPJ61_004449</name>
</gene>
<keyword evidence="3" id="KW-1185">Reference proteome</keyword>
<protein>
    <submittedName>
        <fullName evidence="2">Uncharacterized protein</fullName>
    </submittedName>
</protein>
<proteinExistence type="predicted"/>
<dbReference type="OrthoDB" id="5596825at2759"/>
<dbReference type="AlphaFoldDB" id="A0A9W8CXL3"/>
<comment type="caution">
    <text evidence="2">The sequence shown here is derived from an EMBL/GenBank/DDBJ whole genome shotgun (WGS) entry which is preliminary data.</text>
</comment>
<evidence type="ECO:0000313" key="3">
    <source>
        <dbReference type="Proteomes" id="UP001143981"/>
    </source>
</evidence>
<name>A0A9W8CXL3_9FUNG</name>
<accession>A0A9W8CXL3</accession>